<organism evidence="2 3">
    <name type="scientific">Bagarius yarrelli</name>
    <name type="common">Goonch</name>
    <name type="synonym">Bagrus yarrelli</name>
    <dbReference type="NCBI Taxonomy" id="175774"/>
    <lineage>
        <taxon>Eukaryota</taxon>
        <taxon>Metazoa</taxon>
        <taxon>Chordata</taxon>
        <taxon>Craniata</taxon>
        <taxon>Vertebrata</taxon>
        <taxon>Euteleostomi</taxon>
        <taxon>Actinopterygii</taxon>
        <taxon>Neopterygii</taxon>
        <taxon>Teleostei</taxon>
        <taxon>Ostariophysi</taxon>
        <taxon>Siluriformes</taxon>
        <taxon>Sisoridae</taxon>
        <taxon>Sisorinae</taxon>
        <taxon>Bagarius</taxon>
    </lineage>
</organism>
<name>A0A556UFQ2_BAGYA</name>
<feature type="compositionally biased region" description="Low complexity" evidence="1">
    <location>
        <begin position="202"/>
        <end position="228"/>
    </location>
</feature>
<reference evidence="2 3" key="1">
    <citation type="journal article" date="2019" name="Genome Biol. Evol.">
        <title>Whole-Genome Sequencing of the Giant Devil Catfish, Bagarius yarrelli.</title>
        <authorList>
            <person name="Jiang W."/>
            <person name="Lv Y."/>
            <person name="Cheng L."/>
            <person name="Yang K."/>
            <person name="Chao B."/>
            <person name="Wang X."/>
            <person name="Li Y."/>
            <person name="Pan X."/>
            <person name="You X."/>
            <person name="Zhang Y."/>
            <person name="Yang J."/>
            <person name="Li J."/>
            <person name="Zhang X."/>
            <person name="Liu S."/>
            <person name="Sun C."/>
            <person name="Yang J."/>
            <person name="Shi Q."/>
        </authorList>
    </citation>
    <scope>NUCLEOTIDE SEQUENCE [LARGE SCALE GENOMIC DNA]</scope>
    <source>
        <strain evidence="2">JWS20170419001</strain>
        <tissue evidence="2">Muscle</tissue>
    </source>
</reference>
<feature type="compositionally biased region" description="Polar residues" evidence="1">
    <location>
        <begin position="240"/>
        <end position="259"/>
    </location>
</feature>
<evidence type="ECO:0000313" key="2">
    <source>
        <dbReference type="EMBL" id="TSO88063.1"/>
    </source>
</evidence>
<sequence>MKHKLSSFSWSDSTMRFELEFQRGSLENNVFLDHWKLIVESRVAQSGTTLKKRHFLQIFSCNGVLAKNTYPTHSSQHCHSPRAAATRFDKTHKRATISVIQPSLPSPSIPSSPVKTQSLQQPSQYPAINSVPLAINSNLLVINSVYSNQLSQSSSHQLSPLAIKLISFSQSSQSSKLSPPATISVIQPSLNSVPFSHQLNPLSQSKTQSSSKPSQSSSHQLSPLSHQLNPLSHKLKLSPPATSSVLQPATHTSSNQLNPLSHKLSPPATISVIQRPPAINSVL</sequence>
<evidence type="ECO:0000313" key="3">
    <source>
        <dbReference type="Proteomes" id="UP000319801"/>
    </source>
</evidence>
<feature type="region of interest" description="Disordered" evidence="1">
    <location>
        <begin position="100"/>
        <end position="121"/>
    </location>
</feature>
<protein>
    <submittedName>
        <fullName evidence="2">Uncharacterized protein</fullName>
    </submittedName>
</protein>
<gene>
    <name evidence="2" type="ORF">Baya_10510</name>
</gene>
<comment type="caution">
    <text evidence="2">The sequence shown here is derived from an EMBL/GenBank/DDBJ whole genome shotgun (WGS) entry which is preliminary data.</text>
</comment>
<proteinExistence type="predicted"/>
<accession>A0A556UFQ2</accession>
<dbReference type="Proteomes" id="UP000319801">
    <property type="component" value="Unassembled WGS sequence"/>
</dbReference>
<evidence type="ECO:0000256" key="1">
    <source>
        <dbReference type="SAM" id="MobiDB-lite"/>
    </source>
</evidence>
<dbReference type="EMBL" id="VCAZ01000071">
    <property type="protein sequence ID" value="TSO88063.1"/>
    <property type="molecule type" value="Genomic_DNA"/>
</dbReference>
<keyword evidence="3" id="KW-1185">Reference proteome</keyword>
<dbReference type="AlphaFoldDB" id="A0A556UFQ2"/>
<feature type="region of interest" description="Disordered" evidence="1">
    <location>
        <begin position="196"/>
        <end position="263"/>
    </location>
</feature>